<organism evidence="5 6">
    <name type="scientific">Pseudonocardia adelaidensis</name>
    <dbReference type="NCBI Taxonomy" id="648754"/>
    <lineage>
        <taxon>Bacteria</taxon>
        <taxon>Bacillati</taxon>
        <taxon>Actinomycetota</taxon>
        <taxon>Actinomycetes</taxon>
        <taxon>Pseudonocardiales</taxon>
        <taxon>Pseudonocardiaceae</taxon>
        <taxon>Pseudonocardia</taxon>
    </lineage>
</organism>
<gene>
    <name evidence="5" type="ORF">GCM10023320_59620</name>
</gene>
<sequence>MITIDARPLAVFAHGTRLEDAPADVVRLARLLLLDSLGVLVGGLHYPPVQAFVRGLRAAEPSGLRDAPFARLAGLGTAATWLDADSGGSFHPQGHRLPPVPTAHPAPHCLPVLLHAAAAGGVPDRRLTEVFLLACEIGMRFGVGTSLRPGLHPHGIHGPVAAALSAGVLAGLTPDDTAEALLIGASVPMAATLAVPVRGGTVRNVWTGLGAYYGAAAAGRAADGTRGSADLVARLLDSAVCTDLDTEELTGGLGERWRLADSYLKPYACARWIHPALDAWRAAVADVPDAARARGGIDEIVVETFAFAVSLDAVDVGSDMHARFSLPVCLAALALDGDLVAQTFLPDRLARPEVGEIAARVRMVEEPEFSAALPRERPATVTVRWRDGSSGTAGVRNARGNPDDPLGADEVERKFRLNVAGLLTDATADAAVAALLHPAGAGTTAIAQLASEVLAELGC</sequence>
<dbReference type="PANTHER" id="PTHR16943:SF8">
    <property type="entry name" value="2-METHYLCITRATE DEHYDRATASE"/>
    <property type="match status" value="1"/>
</dbReference>
<comment type="caution">
    <text evidence="5">The sequence shown here is derived from an EMBL/GenBank/DDBJ whole genome shotgun (WGS) entry which is preliminary data.</text>
</comment>
<dbReference type="Pfam" id="PF19305">
    <property type="entry name" value="MmgE_PrpD_C"/>
    <property type="match status" value="1"/>
</dbReference>
<dbReference type="InterPro" id="IPR042188">
    <property type="entry name" value="MmgE/PrpD_sf_2"/>
</dbReference>
<dbReference type="Gene3D" id="3.30.1330.120">
    <property type="entry name" value="2-methylcitrate dehydratase PrpD"/>
    <property type="match status" value="1"/>
</dbReference>
<feature type="domain" description="MmgE/PrpD N-terminal" evidence="3">
    <location>
        <begin position="9"/>
        <end position="233"/>
    </location>
</feature>
<accession>A0ABP9NSU5</accession>
<dbReference type="InterPro" id="IPR036148">
    <property type="entry name" value="MmgE/PrpD_sf"/>
</dbReference>
<dbReference type="Proteomes" id="UP001500804">
    <property type="component" value="Unassembled WGS sequence"/>
</dbReference>
<evidence type="ECO:0000313" key="5">
    <source>
        <dbReference type="EMBL" id="GAA5133449.1"/>
    </source>
</evidence>
<evidence type="ECO:0000259" key="4">
    <source>
        <dbReference type="Pfam" id="PF19305"/>
    </source>
</evidence>
<dbReference type="InterPro" id="IPR045337">
    <property type="entry name" value="MmgE_PrpD_C"/>
</dbReference>
<dbReference type="InterPro" id="IPR005656">
    <property type="entry name" value="MmgE_PrpD"/>
</dbReference>
<dbReference type="EMBL" id="BAABJO010000027">
    <property type="protein sequence ID" value="GAA5133449.1"/>
    <property type="molecule type" value="Genomic_DNA"/>
</dbReference>
<dbReference type="RefSeq" id="WP_345609474.1">
    <property type="nucleotide sequence ID" value="NZ_BAABJO010000027.1"/>
</dbReference>
<feature type="region of interest" description="Disordered" evidence="2">
    <location>
        <begin position="386"/>
        <end position="407"/>
    </location>
</feature>
<reference evidence="6" key="1">
    <citation type="journal article" date="2019" name="Int. J. Syst. Evol. Microbiol.">
        <title>The Global Catalogue of Microorganisms (GCM) 10K type strain sequencing project: providing services to taxonomists for standard genome sequencing and annotation.</title>
        <authorList>
            <consortium name="The Broad Institute Genomics Platform"/>
            <consortium name="The Broad Institute Genome Sequencing Center for Infectious Disease"/>
            <person name="Wu L."/>
            <person name="Ma J."/>
        </authorList>
    </citation>
    <scope>NUCLEOTIDE SEQUENCE [LARGE SCALE GENOMIC DNA]</scope>
    <source>
        <strain evidence="6">JCM 18302</strain>
    </source>
</reference>
<keyword evidence="6" id="KW-1185">Reference proteome</keyword>
<evidence type="ECO:0000256" key="1">
    <source>
        <dbReference type="ARBA" id="ARBA00006174"/>
    </source>
</evidence>
<dbReference type="Gene3D" id="1.10.4100.10">
    <property type="entry name" value="2-methylcitrate dehydratase PrpD"/>
    <property type="match status" value="1"/>
</dbReference>
<dbReference type="Pfam" id="PF03972">
    <property type="entry name" value="MmgE_PrpD_N"/>
    <property type="match status" value="1"/>
</dbReference>
<evidence type="ECO:0000313" key="6">
    <source>
        <dbReference type="Proteomes" id="UP001500804"/>
    </source>
</evidence>
<feature type="domain" description="MmgE/PrpD C-terminal" evidence="4">
    <location>
        <begin position="267"/>
        <end position="433"/>
    </location>
</feature>
<protein>
    <submittedName>
        <fullName evidence="5">MmgE/PrpD family protein</fullName>
    </submittedName>
</protein>
<dbReference type="InterPro" id="IPR045336">
    <property type="entry name" value="MmgE_PrpD_N"/>
</dbReference>
<name>A0ABP9NSU5_9PSEU</name>
<dbReference type="SUPFAM" id="SSF103378">
    <property type="entry name" value="2-methylcitrate dehydratase PrpD"/>
    <property type="match status" value="1"/>
</dbReference>
<evidence type="ECO:0000259" key="3">
    <source>
        <dbReference type="Pfam" id="PF03972"/>
    </source>
</evidence>
<dbReference type="InterPro" id="IPR042183">
    <property type="entry name" value="MmgE/PrpD_sf_1"/>
</dbReference>
<dbReference type="PANTHER" id="PTHR16943">
    <property type="entry name" value="2-METHYLCITRATE DEHYDRATASE-RELATED"/>
    <property type="match status" value="1"/>
</dbReference>
<proteinExistence type="inferred from homology"/>
<comment type="similarity">
    <text evidence="1">Belongs to the PrpD family.</text>
</comment>
<evidence type="ECO:0000256" key="2">
    <source>
        <dbReference type="SAM" id="MobiDB-lite"/>
    </source>
</evidence>